<accession>A0A8F6YE63</accession>
<sequence length="112" mass="11745">MSVLAIALAIIIVPGLLTLYLVPRHGLTPGVVILLTMAVWLAATLVGARSPADVPIQPEIFGGETIGYSQRLAIGESIWALVVLGPATLWAGLALLIGRSLRPRNRAGEEDA</sequence>
<evidence type="ECO:0000313" key="2">
    <source>
        <dbReference type="EMBL" id="QXT41260.1"/>
    </source>
</evidence>
<dbReference type="RefSeq" id="WP_219004917.1">
    <property type="nucleotide sequence ID" value="NZ_CP079194.1"/>
</dbReference>
<keyword evidence="1" id="KW-1133">Transmembrane helix</keyword>
<dbReference type="EMBL" id="CP079194">
    <property type="protein sequence ID" value="QXT41260.1"/>
    <property type="molecule type" value="Genomic_DNA"/>
</dbReference>
<keyword evidence="1" id="KW-0472">Membrane</keyword>
<feature type="transmembrane region" description="Helical" evidence="1">
    <location>
        <begin position="30"/>
        <end position="48"/>
    </location>
</feature>
<dbReference type="KEGG" id="gce:KYE46_08635"/>
<evidence type="ECO:0000313" key="3">
    <source>
        <dbReference type="Proteomes" id="UP000825009"/>
    </source>
</evidence>
<gene>
    <name evidence="2" type="ORF">KYE46_08635</name>
</gene>
<dbReference type="Proteomes" id="UP000825009">
    <property type="component" value="Chromosome"/>
</dbReference>
<keyword evidence="3" id="KW-1185">Reference proteome</keyword>
<evidence type="ECO:0000256" key="1">
    <source>
        <dbReference type="SAM" id="Phobius"/>
    </source>
</evidence>
<organism evidence="2 3">
    <name type="scientific">Gymnodinialimonas ceratoperidinii</name>
    <dbReference type="NCBI Taxonomy" id="2856823"/>
    <lineage>
        <taxon>Bacteria</taxon>
        <taxon>Pseudomonadati</taxon>
        <taxon>Pseudomonadota</taxon>
        <taxon>Alphaproteobacteria</taxon>
        <taxon>Rhodobacterales</taxon>
        <taxon>Paracoccaceae</taxon>
        <taxon>Gymnodinialimonas</taxon>
    </lineage>
</organism>
<feature type="transmembrane region" description="Helical" evidence="1">
    <location>
        <begin position="78"/>
        <end position="97"/>
    </location>
</feature>
<name>A0A8F6YE63_9RHOB</name>
<feature type="transmembrane region" description="Helical" evidence="1">
    <location>
        <begin position="6"/>
        <end position="23"/>
    </location>
</feature>
<dbReference type="AlphaFoldDB" id="A0A8F6YE63"/>
<protein>
    <submittedName>
        <fullName evidence="2">Uncharacterized protein</fullName>
    </submittedName>
</protein>
<reference evidence="2 3" key="1">
    <citation type="submission" date="2021-07" db="EMBL/GenBank/DDBJ databases">
        <title>A novel Jannaschia species isolated from marine dinoflagellate Ceratoperidinium margalefii.</title>
        <authorList>
            <person name="Jiang Y."/>
            <person name="Li Z."/>
        </authorList>
    </citation>
    <scope>NUCLEOTIDE SEQUENCE [LARGE SCALE GENOMIC DNA]</scope>
    <source>
        <strain evidence="2 3">J12C1-MA-4</strain>
    </source>
</reference>
<keyword evidence="1" id="KW-0812">Transmembrane</keyword>
<proteinExistence type="predicted"/>